<dbReference type="AlphaFoldDB" id="A0A346NM54"/>
<keyword evidence="5 7" id="KW-1133">Transmembrane helix</keyword>
<dbReference type="OrthoDB" id="9793799at2"/>
<comment type="similarity">
    <text evidence="2">Belongs to the UPF0702 family.</text>
</comment>
<dbReference type="GO" id="GO:0005886">
    <property type="term" value="C:plasma membrane"/>
    <property type="evidence" value="ECO:0007669"/>
    <property type="project" value="UniProtKB-SubCell"/>
</dbReference>
<evidence type="ECO:0000256" key="5">
    <source>
        <dbReference type="ARBA" id="ARBA00022989"/>
    </source>
</evidence>
<gene>
    <name evidence="9" type="ORF">D0Y50_09655</name>
</gene>
<protein>
    <submittedName>
        <fullName evidence="9">DUF421 domain-containing protein</fullName>
    </submittedName>
</protein>
<dbReference type="Gene3D" id="3.30.240.20">
    <property type="entry name" value="bsu07140 like domains"/>
    <property type="match status" value="1"/>
</dbReference>
<dbReference type="KEGG" id="salm:D0Y50_09655"/>
<dbReference type="Proteomes" id="UP000262073">
    <property type="component" value="Chromosome"/>
</dbReference>
<evidence type="ECO:0000256" key="2">
    <source>
        <dbReference type="ARBA" id="ARBA00006448"/>
    </source>
</evidence>
<feature type="transmembrane region" description="Helical" evidence="7">
    <location>
        <begin position="41"/>
        <end position="58"/>
    </location>
</feature>
<dbReference type="InterPro" id="IPR023090">
    <property type="entry name" value="UPF0702_alpha/beta_dom_sf"/>
</dbReference>
<name>A0A346NM54_9ALTE</name>
<evidence type="ECO:0000259" key="8">
    <source>
        <dbReference type="Pfam" id="PF04239"/>
    </source>
</evidence>
<feature type="transmembrane region" description="Helical" evidence="7">
    <location>
        <begin position="12"/>
        <end position="29"/>
    </location>
</feature>
<organism evidence="9 10">
    <name type="scientific">Salinimonas sediminis</name>
    <dbReference type="NCBI Taxonomy" id="2303538"/>
    <lineage>
        <taxon>Bacteria</taxon>
        <taxon>Pseudomonadati</taxon>
        <taxon>Pseudomonadota</taxon>
        <taxon>Gammaproteobacteria</taxon>
        <taxon>Alteromonadales</taxon>
        <taxon>Alteromonadaceae</taxon>
        <taxon>Alteromonas/Salinimonas group</taxon>
        <taxon>Salinimonas</taxon>
    </lineage>
</organism>
<dbReference type="RefSeq" id="WP_117316698.1">
    <property type="nucleotide sequence ID" value="NZ_CP031769.1"/>
</dbReference>
<dbReference type="EMBL" id="CP031769">
    <property type="protein sequence ID" value="AXR06611.1"/>
    <property type="molecule type" value="Genomic_DNA"/>
</dbReference>
<evidence type="ECO:0000313" key="9">
    <source>
        <dbReference type="EMBL" id="AXR06611.1"/>
    </source>
</evidence>
<dbReference type="InterPro" id="IPR007353">
    <property type="entry name" value="DUF421"/>
</dbReference>
<accession>A0A346NM54</accession>
<reference evidence="9 10" key="1">
    <citation type="submission" date="2018-08" db="EMBL/GenBank/DDBJ databases">
        <title>Salinimonas sediminis sp. nov., a piezophilic bacterium isolated from a deep-sea sediment sample from the New Britain Trench.</title>
        <authorList>
            <person name="Cao J."/>
        </authorList>
    </citation>
    <scope>NUCLEOTIDE SEQUENCE [LARGE SCALE GENOMIC DNA]</scope>
    <source>
        <strain evidence="9 10">N102</strain>
    </source>
</reference>
<evidence type="ECO:0000256" key="7">
    <source>
        <dbReference type="SAM" id="Phobius"/>
    </source>
</evidence>
<feature type="transmembrane region" description="Helical" evidence="7">
    <location>
        <begin position="64"/>
        <end position="83"/>
    </location>
</feature>
<sequence length="175" mass="19205">MFTDGPALDTLLKGLCLTAMGMVWVVILVRINGLRSFSKMTNFDFVMTVAVGSLLASASQSADWYAFLQAVYAMAALFVVQFTTAKLRRGSDRFEAFMQNQPVILMREGEINETALAHTRVAKDDLLAKLREANVKQFSDVQAVVLETTGDISVITGESCSPELLRGTKSITSKR</sequence>
<comment type="subcellular location">
    <subcellularLocation>
        <location evidence="1">Cell membrane</location>
        <topology evidence="1">Multi-pass membrane protein</topology>
    </subcellularLocation>
</comment>
<dbReference type="Pfam" id="PF04239">
    <property type="entry name" value="DUF421"/>
    <property type="match status" value="1"/>
</dbReference>
<proteinExistence type="inferred from homology"/>
<keyword evidence="6 7" id="KW-0472">Membrane</keyword>
<evidence type="ECO:0000256" key="1">
    <source>
        <dbReference type="ARBA" id="ARBA00004651"/>
    </source>
</evidence>
<keyword evidence="4 7" id="KW-0812">Transmembrane</keyword>
<keyword evidence="10" id="KW-1185">Reference proteome</keyword>
<evidence type="ECO:0000256" key="4">
    <source>
        <dbReference type="ARBA" id="ARBA00022692"/>
    </source>
</evidence>
<keyword evidence="3" id="KW-1003">Cell membrane</keyword>
<evidence type="ECO:0000313" key="10">
    <source>
        <dbReference type="Proteomes" id="UP000262073"/>
    </source>
</evidence>
<dbReference type="PANTHER" id="PTHR34582">
    <property type="entry name" value="UPF0702 TRANSMEMBRANE PROTEIN YCAP"/>
    <property type="match status" value="1"/>
</dbReference>
<evidence type="ECO:0000256" key="6">
    <source>
        <dbReference type="ARBA" id="ARBA00023136"/>
    </source>
</evidence>
<evidence type="ECO:0000256" key="3">
    <source>
        <dbReference type="ARBA" id="ARBA00022475"/>
    </source>
</evidence>
<dbReference type="PANTHER" id="PTHR34582:SF6">
    <property type="entry name" value="UPF0702 TRANSMEMBRANE PROTEIN YCAP"/>
    <property type="match status" value="1"/>
</dbReference>
<feature type="domain" description="YetF C-terminal" evidence="8">
    <location>
        <begin position="91"/>
        <end position="159"/>
    </location>
</feature>